<dbReference type="RefSeq" id="WP_121648594.1">
    <property type="nucleotide sequence ID" value="NZ_RCUX01000006.1"/>
</dbReference>
<sequence length="226" mass="24053">MSGLIYFSGETGATRVFIQRLGIAALRIGEGEHERPAIVSEPFVLITPTYGSGADHAAIPREVRAFLMRARNYRQLRGVIGTGERSYGYAFSLASRLLSDQFAVPELYRLEGSGTEQDVRAVRAILLGEQTPDMRPGSAPAPAVAPAPVAPVPASAPAPALAPAPPPPPAPVPAAPESRRARRSRQEAPAEPWIQQASTPPAHGAHAAEKPAAPATRRSRRADRER</sequence>
<feature type="compositionally biased region" description="Pro residues" evidence="1">
    <location>
        <begin position="143"/>
        <end position="174"/>
    </location>
</feature>
<dbReference type="SUPFAM" id="SSF52218">
    <property type="entry name" value="Flavoproteins"/>
    <property type="match status" value="1"/>
</dbReference>
<evidence type="ECO:0000313" key="2">
    <source>
        <dbReference type="EMBL" id="RLP75622.1"/>
    </source>
</evidence>
<feature type="compositionally biased region" description="Low complexity" evidence="1">
    <location>
        <begin position="200"/>
        <end position="216"/>
    </location>
</feature>
<comment type="caution">
    <text evidence="2">The sequence shown here is derived from an EMBL/GenBank/DDBJ whole genome shotgun (WGS) entry which is preliminary data.</text>
</comment>
<evidence type="ECO:0000313" key="3">
    <source>
        <dbReference type="Proteomes" id="UP000272503"/>
    </source>
</evidence>
<dbReference type="InterPro" id="IPR004465">
    <property type="entry name" value="RNR_NrdI"/>
</dbReference>
<dbReference type="AlphaFoldDB" id="A0A3L7A8C8"/>
<protein>
    <submittedName>
        <fullName evidence="2">Class Ib ribonucleoside-diphosphate reductase assembly flavoprotein NrdI</fullName>
    </submittedName>
</protein>
<dbReference type="Proteomes" id="UP000272503">
    <property type="component" value="Unassembled WGS sequence"/>
</dbReference>
<dbReference type="Pfam" id="PF07972">
    <property type="entry name" value="Flavodoxin_NdrI"/>
    <property type="match status" value="1"/>
</dbReference>
<organism evidence="2 3">
    <name type="scientific">Mycetocola tolaasinivorans</name>
    <dbReference type="NCBI Taxonomy" id="76635"/>
    <lineage>
        <taxon>Bacteria</taxon>
        <taxon>Bacillati</taxon>
        <taxon>Actinomycetota</taxon>
        <taxon>Actinomycetes</taxon>
        <taxon>Micrococcales</taxon>
        <taxon>Microbacteriaceae</taxon>
        <taxon>Mycetocola</taxon>
    </lineage>
</organism>
<keyword evidence="3" id="KW-1185">Reference proteome</keyword>
<dbReference type="PANTHER" id="PTHR37297:SF1">
    <property type="entry name" value="PROTEIN NRDI"/>
    <property type="match status" value="1"/>
</dbReference>
<proteinExistence type="predicted"/>
<dbReference type="EMBL" id="RCUX01000006">
    <property type="protein sequence ID" value="RLP75622.1"/>
    <property type="molecule type" value="Genomic_DNA"/>
</dbReference>
<dbReference type="PANTHER" id="PTHR37297">
    <property type="entry name" value="PROTEIN NRDI"/>
    <property type="match status" value="1"/>
</dbReference>
<dbReference type="OrthoDB" id="350535at2"/>
<feature type="region of interest" description="Disordered" evidence="1">
    <location>
        <begin position="131"/>
        <end position="226"/>
    </location>
</feature>
<accession>A0A3L7A8C8</accession>
<reference evidence="2 3" key="1">
    <citation type="submission" date="2018-10" db="EMBL/GenBank/DDBJ databases">
        <authorList>
            <person name="Li J."/>
        </authorList>
    </citation>
    <scope>NUCLEOTIDE SEQUENCE [LARGE SCALE GENOMIC DNA]</scope>
    <source>
        <strain evidence="2 3">IF 016277</strain>
    </source>
</reference>
<dbReference type="InterPro" id="IPR029039">
    <property type="entry name" value="Flavoprotein-like_sf"/>
</dbReference>
<dbReference type="Gene3D" id="3.40.50.360">
    <property type="match status" value="1"/>
</dbReference>
<dbReference type="GO" id="GO:0010181">
    <property type="term" value="F:FMN binding"/>
    <property type="evidence" value="ECO:0007669"/>
    <property type="project" value="InterPro"/>
</dbReference>
<dbReference type="NCBIfam" id="TIGR00333">
    <property type="entry name" value="nrdI"/>
    <property type="match status" value="1"/>
</dbReference>
<feature type="compositionally biased region" description="Basic residues" evidence="1">
    <location>
        <begin position="217"/>
        <end position="226"/>
    </location>
</feature>
<evidence type="ECO:0000256" key="1">
    <source>
        <dbReference type="SAM" id="MobiDB-lite"/>
    </source>
</evidence>
<name>A0A3L7A8C8_9MICO</name>
<gene>
    <name evidence="2" type="primary">nrdI</name>
    <name evidence="2" type="ORF">D9V32_09115</name>
</gene>